<reference evidence="2 3" key="1">
    <citation type="submission" date="2020-02" db="EMBL/GenBank/DDBJ databases">
        <title>Comparative genomics of the hypocrealean fungal genus Beauvera.</title>
        <authorList>
            <person name="Showalter D.N."/>
            <person name="Bushley K.E."/>
            <person name="Rehner S.A."/>
        </authorList>
    </citation>
    <scope>NUCLEOTIDE SEQUENCE [LARGE SCALE GENOMIC DNA]</scope>
    <source>
        <strain evidence="2 3">ARSEF4384</strain>
    </source>
</reference>
<comment type="caution">
    <text evidence="2">The sequence shown here is derived from an EMBL/GenBank/DDBJ whole genome shotgun (WGS) entry which is preliminary data.</text>
</comment>
<gene>
    <name evidence="2" type="ORF">G3M48_005958</name>
</gene>
<evidence type="ECO:0000313" key="3">
    <source>
        <dbReference type="Proteomes" id="UP001397290"/>
    </source>
</evidence>
<feature type="compositionally biased region" description="Basic and acidic residues" evidence="1">
    <location>
        <begin position="91"/>
        <end position="100"/>
    </location>
</feature>
<dbReference type="AlphaFoldDB" id="A0AAW0S884"/>
<feature type="compositionally biased region" description="Polar residues" evidence="1">
    <location>
        <begin position="72"/>
        <end position="83"/>
    </location>
</feature>
<feature type="region of interest" description="Disordered" evidence="1">
    <location>
        <begin position="72"/>
        <end position="100"/>
    </location>
</feature>
<proteinExistence type="predicted"/>
<feature type="compositionally biased region" description="Basic and acidic residues" evidence="1">
    <location>
        <begin position="1"/>
        <end position="10"/>
    </location>
</feature>
<name>A0AAW0S884_9HYPO</name>
<feature type="region of interest" description="Disordered" evidence="1">
    <location>
        <begin position="1"/>
        <end position="41"/>
    </location>
</feature>
<sequence length="100" mass="11161">MKDGKPHMYEVPDVDEDFLVGPPQQGQTTPAKRTSSLHPAKDDVGICRTDEVKGISALFYVYHNELLSSEMVSTRQTGESANAASGYRTKPRQDQRHERA</sequence>
<dbReference type="EMBL" id="JAAHCF010000004">
    <property type="protein sequence ID" value="KAK8150863.1"/>
    <property type="molecule type" value="Genomic_DNA"/>
</dbReference>
<organism evidence="2 3">
    <name type="scientific">Beauveria asiatica</name>
    <dbReference type="NCBI Taxonomy" id="1069075"/>
    <lineage>
        <taxon>Eukaryota</taxon>
        <taxon>Fungi</taxon>
        <taxon>Dikarya</taxon>
        <taxon>Ascomycota</taxon>
        <taxon>Pezizomycotina</taxon>
        <taxon>Sordariomycetes</taxon>
        <taxon>Hypocreomycetidae</taxon>
        <taxon>Hypocreales</taxon>
        <taxon>Cordycipitaceae</taxon>
        <taxon>Beauveria</taxon>
    </lineage>
</organism>
<protein>
    <submittedName>
        <fullName evidence="2">Uncharacterized protein</fullName>
    </submittedName>
</protein>
<evidence type="ECO:0000313" key="2">
    <source>
        <dbReference type="EMBL" id="KAK8150863.1"/>
    </source>
</evidence>
<feature type="compositionally biased region" description="Polar residues" evidence="1">
    <location>
        <begin position="24"/>
        <end position="37"/>
    </location>
</feature>
<keyword evidence="3" id="KW-1185">Reference proteome</keyword>
<accession>A0AAW0S884</accession>
<evidence type="ECO:0000256" key="1">
    <source>
        <dbReference type="SAM" id="MobiDB-lite"/>
    </source>
</evidence>
<dbReference type="Proteomes" id="UP001397290">
    <property type="component" value="Unassembled WGS sequence"/>
</dbReference>